<feature type="compositionally biased region" description="Polar residues" evidence="2">
    <location>
        <begin position="119"/>
        <end position="131"/>
    </location>
</feature>
<feature type="domain" description="CABIT" evidence="3">
    <location>
        <begin position="219"/>
        <end position="489"/>
    </location>
</feature>
<feature type="compositionally biased region" description="Low complexity" evidence="2">
    <location>
        <begin position="136"/>
        <end position="155"/>
    </location>
</feature>
<organism>
    <name type="scientific">Branchiostoma floridae</name>
    <name type="common">Florida lancelet</name>
    <name type="synonym">Amphioxus</name>
    <dbReference type="NCBI Taxonomy" id="7739"/>
    <lineage>
        <taxon>Eukaryota</taxon>
        <taxon>Metazoa</taxon>
        <taxon>Chordata</taxon>
        <taxon>Cephalochordata</taxon>
        <taxon>Leptocardii</taxon>
        <taxon>Amphioxiformes</taxon>
        <taxon>Branchiostomatidae</taxon>
        <taxon>Branchiostoma</taxon>
    </lineage>
</organism>
<dbReference type="EMBL" id="GG666610">
    <property type="protein sequence ID" value="EEN49583.1"/>
    <property type="molecule type" value="Genomic_DNA"/>
</dbReference>
<evidence type="ECO:0000259" key="3">
    <source>
        <dbReference type="Pfam" id="PF12736"/>
    </source>
</evidence>
<dbReference type="STRING" id="7739.C3ZCT0"/>
<feature type="region of interest" description="Disordered" evidence="2">
    <location>
        <begin position="90"/>
        <end position="155"/>
    </location>
</feature>
<proteinExistence type="predicted"/>
<feature type="compositionally biased region" description="Basic and acidic residues" evidence="2">
    <location>
        <begin position="676"/>
        <end position="691"/>
    </location>
</feature>
<dbReference type="PANTHER" id="PTHR14454:SF12">
    <property type="entry name" value="GRB2-ASSOCIATED AND REGULATOR OF MAPK PROTEIN 2-LIKE"/>
    <property type="match status" value="1"/>
</dbReference>
<feature type="compositionally biased region" description="Polar residues" evidence="2">
    <location>
        <begin position="619"/>
        <end position="639"/>
    </location>
</feature>
<evidence type="ECO:0000256" key="2">
    <source>
        <dbReference type="SAM" id="MobiDB-lite"/>
    </source>
</evidence>
<feature type="compositionally biased region" description="Polar residues" evidence="2">
    <location>
        <begin position="538"/>
        <end position="547"/>
    </location>
</feature>
<gene>
    <name evidence="4" type="ORF">BRAFLDRAFT_88144</name>
</gene>
<dbReference type="InParanoid" id="C3ZCT0"/>
<feature type="compositionally biased region" description="Basic and acidic residues" evidence="2">
    <location>
        <begin position="643"/>
        <end position="660"/>
    </location>
</feature>
<dbReference type="Pfam" id="PF12736">
    <property type="entry name" value="CABIT"/>
    <property type="match status" value="1"/>
</dbReference>
<dbReference type="InterPro" id="IPR025946">
    <property type="entry name" value="CABIT_dom"/>
</dbReference>
<reference evidence="4" key="1">
    <citation type="journal article" date="2008" name="Nature">
        <title>The amphioxus genome and the evolution of the chordate karyotype.</title>
        <authorList>
            <consortium name="US DOE Joint Genome Institute (JGI-PGF)"/>
            <person name="Putnam N.H."/>
            <person name="Butts T."/>
            <person name="Ferrier D.E.K."/>
            <person name="Furlong R.F."/>
            <person name="Hellsten U."/>
            <person name="Kawashima T."/>
            <person name="Robinson-Rechavi M."/>
            <person name="Shoguchi E."/>
            <person name="Terry A."/>
            <person name="Yu J.-K."/>
            <person name="Benito-Gutierrez E.L."/>
            <person name="Dubchak I."/>
            <person name="Garcia-Fernandez J."/>
            <person name="Gibson-Brown J.J."/>
            <person name="Grigoriev I.V."/>
            <person name="Horton A.C."/>
            <person name="de Jong P.J."/>
            <person name="Jurka J."/>
            <person name="Kapitonov V.V."/>
            <person name="Kohara Y."/>
            <person name="Kuroki Y."/>
            <person name="Lindquist E."/>
            <person name="Lucas S."/>
            <person name="Osoegawa K."/>
            <person name="Pennacchio L.A."/>
            <person name="Salamov A.A."/>
            <person name="Satou Y."/>
            <person name="Sauka-Spengler T."/>
            <person name="Schmutz J."/>
            <person name="Shin-I T."/>
            <person name="Toyoda A."/>
            <person name="Bronner-Fraser M."/>
            <person name="Fujiyama A."/>
            <person name="Holland L.Z."/>
            <person name="Holland P.W.H."/>
            <person name="Satoh N."/>
            <person name="Rokhsar D.S."/>
        </authorList>
    </citation>
    <scope>NUCLEOTIDE SEQUENCE [LARGE SCALE GENOMIC DNA]</scope>
    <source>
        <strain evidence="4">S238N-H82</strain>
        <tissue evidence="4">Testes</tissue>
    </source>
</reference>
<evidence type="ECO:0000256" key="1">
    <source>
        <dbReference type="ARBA" id="ARBA00022553"/>
    </source>
</evidence>
<protein>
    <recommendedName>
        <fullName evidence="3">CABIT domain-containing protein</fullName>
    </recommendedName>
</protein>
<keyword evidence="1" id="KW-0597">Phosphoprotein</keyword>
<accession>C3ZCT0</accession>
<evidence type="ECO:0000313" key="4">
    <source>
        <dbReference type="EMBL" id="EEN49583.1"/>
    </source>
</evidence>
<dbReference type="AlphaFoldDB" id="C3ZCT0"/>
<dbReference type="PANTHER" id="PTHR14454">
    <property type="entry name" value="GRB2-ASSOCIATED AND REGULATOR OF MAPK PROTEIN FAMILY MEMBER"/>
    <property type="match status" value="1"/>
</dbReference>
<sequence length="728" mass="80353">MTLHERRSAHCQYSGLVPHFLRTDDETRRDATWRGVPDFPPSWRARVPSLVARLVRTDDETRCDAAWHARVPSLVVRLVKEVKDGLVKAHQAGGVQPTARRPASGKGAATELARRSAGRNVQPQPGTQQAGGVQLQGGMQPQAGPQAGPQGVFGPDRTPAAAIVSVIVRFCGWTGYTIVGNPPPGTEPNMAAADSTSLDSLAWSDTEMRLSDIEAQYKFPQLTRITPDTYKALGPQACTESEVILLQDATRASKIMARLLKKDRKDIGPRLAIPLKYPGKFQMLRGPNVSRSFENVKQVANVFPSKIFAREDIREDSILLMSEVKPSDSVSSRGTNPIVVSENDELRPLGIVVARQRKEKRKSFLGIFKKKEPPRYLEVVRKKDGKRIQLPFTLKARFSTGGPGQPDRVDLTTHLTTEEIVRKFPLPLTVRLVSGQPPKTISREEFGDGVMYFEATRSEVVVLATTVERSDNILLEFPLKRNMSFRVAEGMLAAGDLRRQYNLVMATYKEKHPVDVTKYCENIKVLTRLEKPKPTAEKSLQQHTTNGLLRETIPPRVPGKPLAAKAIPENQIPDSSSKGTDESGEPGTLGVTGVEDLPPPPPELQITPKHVAESDDPGTPTSQAASVVTTDSHLSSQVGGTVLEEREVVAKKDEDSESYHTPRTLTTEEVDVQVPKQEDKDEDKNTEEPRHRVTTGGEEDITNSVPSRIVNEVRQHANNVREANERLV</sequence>
<name>C3ZCT0_BRAFL</name>
<dbReference type="InterPro" id="IPR052281">
    <property type="entry name" value="GAREM"/>
</dbReference>
<feature type="region of interest" description="Disordered" evidence="2">
    <location>
        <begin position="533"/>
        <end position="706"/>
    </location>
</feature>